<evidence type="ECO:0000313" key="2">
    <source>
        <dbReference type="EMBL" id="QKJ57731.2"/>
    </source>
</evidence>
<reference evidence="3" key="1">
    <citation type="submission" date="2020-03" db="EMBL/GenBank/DDBJ databases">
        <title>Genome sequences of seven Enterobacteriaceae strains isolated from Canadian wastewater treatment facilities.</title>
        <authorList>
            <person name="Huang H."/>
            <person name="Chmara J.T."/>
            <person name="Duceppe M.-O."/>
        </authorList>
    </citation>
    <scope>NUCLEOTIDE SEQUENCE [LARGE SCALE GENOMIC DNA]</scope>
    <source>
        <strain evidence="3">Biosolid 3</strain>
    </source>
</reference>
<feature type="signal peptide" evidence="1">
    <location>
        <begin position="1"/>
        <end position="22"/>
    </location>
</feature>
<evidence type="ECO:0000313" key="3">
    <source>
        <dbReference type="Proteomes" id="UP000503464"/>
    </source>
</evidence>
<protein>
    <recommendedName>
        <fullName evidence="4">Outer membrane assembly lipoprotein YfiO</fullName>
    </recommendedName>
</protein>
<evidence type="ECO:0008006" key="4">
    <source>
        <dbReference type="Google" id="ProtNLM"/>
    </source>
</evidence>
<gene>
    <name evidence="2" type="ORF">G9399_04160</name>
</gene>
<dbReference type="Proteomes" id="UP000503464">
    <property type="component" value="Chromosome"/>
</dbReference>
<dbReference type="EMBL" id="CP054160">
    <property type="protein sequence ID" value="QKJ57731.2"/>
    <property type="molecule type" value="Genomic_DNA"/>
</dbReference>
<dbReference type="AlphaFoldDB" id="A0AAE7EFJ9"/>
<evidence type="ECO:0000256" key="1">
    <source>
        <dbReference type="SAM" id="SignalP"/>
    </source>
</evidence>
<sequence length="725" mass="81044">MKKLIVAAMVSTIAGTSQFAQASSDETGCRWSDYCAMGGVPYLAADNDTRVNLLMLSAGMRNLPVALSSLPQDISRSRGYTFGLFPGEAATETDQVTAPAQTAVLQDNPLNTQALSLGIKPSGLTGVSTENEGRWVSNNPDSLSQFFQALLADQQLDQAERDLLALRRAKIYRGEAQPEQFLPLMANYAAGSHAAAFRDYLTSAEQFYQGQFADADTGFQRLKESDQPWVAETAANMLFRVALNQITENATDQYGMFDPQRANKEAGALALQRAQAYLAAYPKGEYVDSVQGLQRRVNWYLSDWPRLAQLYESEITAATDINTLGAMIDEGDQILLSRNIPYDSAEQPFVSSADAPLLTFTQTMKWLRKYNLDNQSMPKVSDEMLQGYKPMFVTVNQLPLWEYMHNAWLFYQQKDYAAVTKAIQPAAPLAANDLIAFSQQVLYGDALVMQENWQGAEAHWRHLLGMKLAPYQQQYLQLMLATALVQENKTAAIFAPDSPINNLRYRSVVLKSLANKALLQQQAVGAPNDEEKTIALHTLLFKDLMVGDYQGFIDDSQLKKNIKQTPDPQVFGDVALSVFDWDGSRTEPGYFCASLDANVVVLAKNKTDAHAMNCVAEFLRTTFADISTEAEMGGNEQLDDLAGAELSKDKAHGRLKYYQQVIADPKAEPEDKTYALYRAVMCFSPSGYNSCDRQEISQKTRQRWFNLLKSQYKGNQWEQKLKYYW</sequence>
<accession>A0AAE7EFJ9</accession>
<organism evidence="2 3">
    <name type="scientific">Serratia fonticola</name>
    <dbReference type="NCBI Taxonomy" id="47917"/>
    <lineage>
        <taxon>Bacteria</taxon>
        <taxon>Pseudomonadati</taxon>
        <taxon>Pseudomonadota</taxon>
        <taxon>Gammaproteobacteria</taxon>
        <taxon>Enterobacterales</taxon>
        <taxon>Yersiniaceae</taxon>
        <taxon>Serratia</taxon>
    </lineage>
</organism>
<dbReference type="RefSeq" id="WP_221035274.1">
    <property type="nucleotide sequence ID" value="NZ_CP054160.3"/>
</dbReference>
<name>A0AAE7EFJ9_SERFO</name>
<feature type="chain" id="PRO_5042181648" description="Outer membrane assembly lipoprotein YfiO" evidence="1">
    <location>
        <begin position="23"/>
        <end position="725"/>
    </location>
</feature>
<keyword evidence="1" id="KW-0732">Signal</keyword>
<proteinExistence type="predicted"/>